<evidence type="ECO:0000313" key="5">
    <source>
        <dbReference type="Proteomes" id="UP001169027"/>
    </source>
</evidence>
<keyword evidence="2" id="KW-0503">Monooxygenase</keyword>
<dbReference type="EMBL" id="JAUKVY010000028">
    <property type="protein sequence ID" value="MDO1536491.1"/>
    <property type="molecule type" value="Genomic_DNA"/>
</dbReference>
<dbReference type="PANTHER" id="PTHR13789">
    <property type="entry name" value="MONOOXYGENASE"/>
    <property type="match status" value="1"/>
</dbReference>
<dbReference type="Gene3D" id="3.50.50.60">
    <property type="entry name" value="FAD/NAD(P)-binding domain"/>
    <property type="match status" value="1"/>
</dbReference>
<dbReference type="SUPFAM" id="SSF54373">
    <property type="entry name" value="FAD-linked reductases, C-terminal domain"/>
    <property type="match status" value="1"/>
</dbReference>
<gene>
    <name evidence="4" type="ORF">Q2T77_29825</name>
</gene>
<keyword evidence="1" id="KW-0560">Oxidoreductase</keyword>
<evidence type="ECO:0000313" key="4">
    <source>
        <dbReference type="EMBL" id="MDO1536491.1"/>
    </source>
</evidence>
<dbReference type="SUPFAM" id="SSF51905">
    <property type="entry name" value="FAD/NAD(P)-binding domain"/>
    <property type="match status" value="1"/>
</dbReference>
<organism evidence="4 5">
    <name type="scientific">Variovorax ginsengisoli</name>
    <dbReference type="NCBI Taxonomy" id="363844"/>
    <lineage>
        <taxon>Bacteria</taxon>
        <taxon>Pseudomonadati</taxon>
        <taxon>Pseudomonadota</taxon>
        <taxon>Betaproteobacteria</taxon>
        <taxon>Burkholderiales</taxon>
        <taxon>Comamonadaceae</taxon>
        <taxon>Variovorax</taxon>
    </lineage>
</organism>
<evidence type="ECO:0000259" key="3">
    <source>
        <dbReference type="Pfam" id="PF01494"/>
    </source>
</evidence>
<keyword evidence="5" id="KW-1185">Reference proteome</keyword>
<dbReference type="Gene3D" id="3.30.9.30">
    <property type="match status" value="1"/>
</dbReference>
<dbReference type="PANTHER" id="PTHR13789:SF268">
    <property type="entry name" value="5-METHYLPHENAZINE-1-CARBOXYLATE 1-MONOOXYGENASE"/>
    <property type="match status" value="1"/>
</dbReference>
<name>A0ABT8SC49_9BURK</name>
<sequence>MNDRILIVGGGIAGLTLALALNARGFRSLTILERSSSLEQTGSGINLLPLATRELADLGLLAALEPLSVQLARLNYTTWDGHLIWSEPKGRSAGFAWPQLSISRSRLHATLLRTVIERCGESALVGGTSVAAIRRLPQDVLAVDTNNREFAADLIVGADGIRSAVRQVLFPDLAPLRIAPSTVYRGSFWGDGFLDNKSMYIAGDGLCKFVVYPMAVDTSTSRTLINWAAAMPDPSPSHHALGNWNVRVSAHELAGHFANWSLDGLRPEQVIRDSGTVYAYPMVDIDPLPAWSNGEDTVLIGDAAHGMRPIGSNGATQSIVDAVALAQALAILRSRSAAIAEFERDRMTAVQAIQRANREQGPEVVVDIAAQRRRSRRTAPLEVAFPYEERLGIASSYAQLTSVTQSIVNRDSQYRWSST</sequence>
<dbReference type="InterPro" id="IPR036188">
    <property type="entry name" value="FAD/NAD-bd_sf"/>
</dbReference>
<dbReference type="Proteomes" id="UP001169027">
    <property type="component" value="Unassembled WGS sequence"/>
</dbReference>
<feature type="domain" description="FAD-binding" evidence="3">
    <location>
        <begin position="297"/>
        <end position="353"/>
    </location>
</feature>
<feature type="domain" description="FAD-binding" evidence="3">
    <location>
        <begin position="5"/>
        <end position="168"/>
    </location>
</feature>
<accession>A0ABT8SC49</accession>
<evidence type="ECO:0000256" key="2">
    <source>
        <dbReference type="ARBA" id="ARBA00023033"/>
    </source>
</evidence>
<dbReference type="RefSeq" id="WP_301814563.1">
    <property type="nucleotide sequence ID" value="NZ_JAUJZH010000028.1"/>
</dbReference>
<comment type="caution">
    <text evidence="4">The sequence shown here is derived from an EMBL/GenBank/DDBJ whole genome shotgun (WGS) entry which is preliminary data.</text>
</comment>
<dbReference type="Pfam" id="PF01494">
    <property type="entry name" value="FAD_binding_3"/>
    <property type="match status" value="2"/>
</dbReference>
<dbReference type="PRINTS" id="PR00420">
    <property type="entry name" value="RNGMNOXGNASE"/>
</dbReference>
<proteinExistence type="predicted"/>
<evidence type="ECO:0000256" key="1">
    <source>
        <dbReference type="ARBA" id="ARBA00023002"/>
    </source>
</evidence>
<protein>
    <submittedName>
        <fullName evidence="4">FAD-dependent oxidoreductase</fullName>
    </submittedName>
</protein>
<reference evidence="4" key="1">
    <citation type="submission" date="2023-06" db="EMBL/GenBank/DDBJ databases">
        <authorList>
            <person name="Jiang Y."/>
            <person name="Liu Q."/>
        </authorList>
    </citation>
    <scope>NUCLEOTIDE SEQUENCE</scope>
    <source>
        <strain evidence="4">CGMCC 1.12090</strain>
    </source>
</reference>
<dbReference type="InterPro" id="IPR050493">
    <property type="entry name" value="FAD-dep_Monooxygenase_BioMet"/>
</dbReference>
<dbReference type="InterPro" id="IPR002938">
    <property type="entry name" value="FAD-bd"/>
</dbReference>